<dbReference type="GO" id="GO:0009307">
    <property type="term" value="P:DNA restriction-modification system"/>
    <property type="evidence" value="ECO:0007669"/>
    <property type="project" value="UniProtKB-KW"/>
</dbReference>
<evidence type="ECO:0000256" key="1">
    <source>
        <dbReference type="ARBA" id="ARBA00022747"/>
    </source>
</evidence>
<protein>
    <recommendedName>
        <fullName evidence="6">Type I restriction modification DNA specificity domain-containing protein</fullName>
    </recommendedName>
</protein>
<dbReference type="OrthoDB" id="9798929at2"/>
<comment type="caution">
    <text evidence="4">The sequence shown here is derived from an EMBL/GenBank/DDBJ whole genome shotgun (WGS) entry which is preliminary data.</text>
</comment>
<dbReference type="AlphaFoldDB" id="A0A6I1EQY5"/>
<keyword evidence="1" id="KW-0680">Restriction system</keyword>
<evidence type="ECO:0000256" key="2">
    <source>
        <dbReference type="ARBA" id="ARBA00023125"/>
    </source>
</evidence>
<dbReference type="Proteomes" id="UP000430564">
    <property type="component" value="Unassembled WGS sequence"/>
</dbReference>
<dbReference type="SUPFAM" id="SSF116734">
    <property type="entry name" value="DNA methylase specificity domain"/>
    <property type="match status" value="1"/>
</dbReference>
<keyword evidence="3" id="KW-0175">Coiled coil</keyword>
<gene>
    <name evidence="4" type="ORF">GBM95_01340</name>
</gene>
<name>A0A6I1EQY5_9BURK</name>
<dbReference type="Gene3D" id="3.90.220.20">
    <property type="entry name" value="DNA methylase specificity domains"/>
    <property type="match status" value="1"/>
</dbReference>
<dbReference type="RefSeq" id="WP_152157444.1">
    <property type="nucleotide sequence ID" value="NZ_WEHX01000003.1"/>
</dbReference>
<organism evidence="4 5">
    <name type="scientific">Sutterella seckii</name>
    <dbReference type="NCBI Taxonomy" id="1944635"/>
    <lineage>
        <taxon>Bacteria</taxon>
        <taxon>Pseudomonadati</taxon>
        <taxon>Pseudomonadota</taxon>
        <taxon>Betaproteobacteria</taxon>
        <taxon>Burkholderiales</taxon>
        <taxon>Sutterellaceae</taxon>
        <taxon>Sutterella</taxon>
    </lineage>
</organism>
<dbReference type="GO" id="GO:0003677">
    <property type="term" value="F:DNA binding"/>
    <property type="evidence" value="ECO:0007669"/>
    <property type="project" value="UniProtKB-KW"/>
</dbReference>
<dbReference type="InterPro" id="IPR044946">
    <property type="entry name" value="Restrct_endonuc_typeI_TRD_sf"/>
</dbReference>
<feature type="coiled-coil region" evidence="3">
    <location>
        <begin position="529"/>
        <end position="563"/>
    </location>
</feature>
<evidence type="ECO:0000313" key="5">
    <source>
        <dbReference type="Proteomes" id="UP000430564"/>
    </source>
</evidence>
<evidence type="ECO:0000256" key="3">
    <source>
        <dbReference type="SAM" id="Coils"/>
    </source>
</evidence>
<proteinExistence type="predicted"/>
<accession>A0A6I1EQY5</accession>
<dbReference type="EMBL" id="WEHX01000003">
    <property type="protein sequence ID" value="KAB7662966.1"/>
    <property type="molecule type" value="Genomic_DNA"/>
</dbReference>
<evidence type="ECO:0008006" key="6">
    <source>
        <dbReference type="Google" id="ProtNLM"/>
    </source>
</evidence>
<evidence type="ECO:0000313" key="4">
    <source>
        <dbReference type="EMBL" id="KAB7662966.1"/>
    </source>
</evidence>
<keyword evidence="2" id="KW-0238">DNA-binding</keyword>
<reference evidence="4 5" key="1">
    <citation type="submission" date="2019-10" db="EMBL/GenBank/DDBJ databases">
        <title>Genome diversity of Sutterella seckii.</title>
        <authorList>
            <person name="Chaplin A.V."/>
            <person name="Sokolova S.R."/>
            <person name="Mosin K.A."/>
            <person name="Ivanova E.L."/>
            <person name="Kochetkova T.O."/>
            <person name="Goltsov A.Y."/>
            <person name="Trofimov D.Y."/>
            <person name="Efimov B.A."/>
        </authorList>
    </citation>
    <scope>NUCLEOTIDE SEQUENCE [LARGE SCALE GENOMIC DNA]</scope>
    <source>
        <strain evidence="4 5">ASD393</strain>
    </source>
</reference>
<sequence length="566" mass="63426">MVIKKAGAAEIYWQTLSKQTRLDPEVQLVLTAILYVRARNGEAPEITFRGTTEFSSLACSAVPELKQFVWSIAVPDAEISWRLPRDLVKNPAKTLEAFLRLNERSYIKRFSLRPELVDEIAEWLLEETPQAPYWIVGEERSFLSGARSLLSGRAVRFATISEHLALLFTVLKAYGLDAGAAVLKPGAIDLSTLDGPVVTIPEPNTEGDHPPVGKYTIDELNYADALIKNPSRVAAVVSGGMLYRMQGEDEKLKTMYLRSGRLTRVFSFPSATGVEAGVETLGLLLCEKQGFESGVVDLISVPRLRYTRRPWPDDFRRNISLAMRGMDAEGVNVVRTTNLTLLNDRCILLTTSRVETPGDEVIDRLLEERGSRPLSTFVHIIRCHSVGPDCDSADEKDVVYEAIPNDINECGILRRPRKRIRIDPEDHTQARRLEKQAIMPGDIIFTQRGRIGSIALVDAVPKKERWVAGQLFVILRLRADSPVESPAYILRCLQCAPIRGRYERMSSNTAVPQVRSEDLDNLLIPLPGRESGVEEAEEAVRKLKRYSKEIEDLRARAEKLIKSVTL</sequence>